<dbReference type="OrthoDB" id="3004572at2759"/>
<sequence length="248" mass="26806">MSSVSLTRDQRGRFTHTSSTEPGQEPVSSALSPASSLTSSVTPRTTPTPVDTAPVNPPSVPSPPVAPIPAQVDLQPVPSRSPSPPLDSSDLSSSSDDVSPIYATMSSTTASWVNPGVNKPPVINAHILKPHKYVHVRACLNRHLNHKDITDPYSEKARNLTMTCFQSEGSMNFFNTNTEKFLKLGSTAFDDVIKAHILGSDWVEIVTDTMDATRLDNVDERSFDNYFNTISSLNCLLTNSPAPDATIL</sequence>
<proteinExistence type="predicted"/>
<dbReference type="Proteomes" id="UP000297245">
    <property type="component" value="Unassembled WGS sequence"/>
</dbReference>
<feature type="compositionally biased region" description="Pro residues" evidence="1">
    <location>
        <begin position="55"/>
        <end position="67"/>
    </location>
</feature>
<evidence type="ECO:0000313" key="3">
    <source>
        <dbReference type="Proteomes" id="UP000297245"/>
    </source>
</evidence>
<name>A0A4V4HFB8_DENBC</name>
<evidence type="ECO:0000256" key="1">
    <source>
        <dbReference type="SAM" id="MobiDB-lite"/>
    </source>
</evidence>
<reference evidence="2 3" key="1">
    <citation type="journal article" date="2019" name="Nat. Ecol. Evol.">
        <title>Megaphylogeny resolves global patterns of mushroom evolution.</title>
        <authorList>
            <person name="Varga T."/>
            <person name="Krizsan K."/>
            <person name="Foldi C."/>
            <person name="Dima B."/>
            <person name="Sanchez-Garcia M."/>
            <person name="Sanchez-Ramirez S."/>
            <person name="Szollosi G.J."/>
            <person name="Szarkandi J.G."/>
            <person name="Papp V."/>
            <person name="Albert L."/>
            <person name="Andreopoulos W."/>
            <person name="Angelini C."/>
            <person name="Antonin V."/>
            <person name="Barry K.W."/>
            <person name="Bougher N.L."/>
            <person name="Buchanan P."/>
            <person name="Buyck B."/>
            <person name="Bense V."/>
            <person name="Catcheside P."/>
            <person name="Chovatia M."/>
            <person name="Cooper J."/>
            <person name="Damon W."/>
            <person name="Desjardin D."/>
            <person name="Finy P."/>
            <person name="Geml J."/>
            <person name="Haridas S."/>
            <person name="Hughes K."/>
            <person name="Justo A."/>
            <person name="Karasinski D."/>
            <person name="Kautmanova I."/>
            <person name="Kiss B."/>
            <person name="Kocsube S."/>
            <person name="Kotiranta H."/>
            <person name="LaButti K.M."/>
            <person name="Lechner B.E."/>
            <person name="Liimatainen K."/>
            <person name="Lipzen A."/>
            <person name="Lukacs Z."/>
            <person name="Mihaltcheva S."/>
            <person name="Morgado L.N."/>
            <person name="Niskanen T."/>
            <person name="Noordeloos M.E."/>
            <person name="Ohm R.A."/>
            <person name="Ortiz-Santana B."/>
            <person name="Ovrebo C."/>
            <person name="Racz N."/>
            <person name="Riley R."/>
            <person name="Savchenko A."/>
            <person name="Shiryaev A."/>
            <person name="Soop K."/>
            <person name="Spirin V."/>
            <person name="Szebenyi C."/>
            <person name="Tomsovsky M."/>
            <person name="Tulloss R.E."/>
            <person name="Uehling J."/>
            <person name="Grigoriev I.V."/>
            <person name="Vagvolgyi C."/>
            <person name="Papp T."/>
            <person name="Martin F.M."/>
            <person name="Miettinen O."/>
            <person name="Hibbett D.S."/>
            <person name="Nagy L.G."/>
        </authorList>
    </citation>
    <scope>NUCLEOTIDE SEQUENCE [LARGE SCALE GENOMIC DNA]</scope>
    <source>
        <strain evidence="2 3">CBS 962.96</strain>
    </source>
</reference>
<organism evidence="2 3">
    <name type="scientific">Dendrothele bispora (strain CBS 962.96)</name>
    <dbReference type="NCBI Taxonomy" id="1314807"/>
    <lineage>
        <taxon>Eukaryota</taxon>
        <taxon>Fungi</taxon>
        <taxon>Dikarya</taxon>
        <taxon>Basidiomycota</taxon>
        <taxon>Agaricomycotina</taxon>
        <taxon>Agaricomycetes</taxon>
        <taxon>Agaricomycetidae</taxon>
        <taxon>Agaricales</taxon>
        <taxon>Agaricales incertae sedis</taxon>
        <taxon>Dendrothele</taxon>
    </lineage>
</organism>
<accession>A0A4V4HFB8</accession>
<dbReference type="EMBL" id="ML179225">
    <property type="protein sequence ID" value="THU94395.1"/>
    <property type="molecule type" value="Genomic_DNA"/>
</dbReference>
<dbReference type="AlphaFoldDB" id="A0A4V4HFB8"/>
<feature type="region of interest" description="Disordered" evidence="1">
    <location>
        <begin position="1"/>
        <end position="100"/>
    </location>
</feature>
<evidence type="ECO:0000313" key="2">
    <source>
        <dbReference type="EMBL" id="THU94395.1"/>
    </source>
</evidence>
<keyword evidence="3" id="KW-1185">Reference proteome</keyword>
<feature type="compositionally biased region" description="Low complexity" evidence="1">
    <location>
        <begin position="86"/>
        <end position="100"/>
    </location>
</feature>
<protein>
    <submittedName>
        <fullName evidence="2">Uncharacterized protein</fullName>
    </submittedName>
</protein>
<feature type="compositionally biased region" description="Low complexity" evidence="1">
    <location>
        <begin position="26"/>
        <end position="54"/>
    </location>
</feature>
<gene>
    <name evidence="2" type="ORF">K435DRAFT_798952</name>
</gene>